<dbReference type="PROSITE" id="PS50097">
    <property type="entry name" value="BTB"/>
    <property type="match status" value="1"/>
</dbReference>
<dbReference type="EMBL" id="JAWJWE010000008">
    <property type="protein sequence ID" value="KAK6631674.1"/>
    <property type="molecule type" value="Genomic_DNA"/>
</dbReference>
<name>A0AAN8P1E3_POLSC</name>
<reference evidence="2 3" key="1">
    <citation type="submission" date="2023-10" db="EMBL/GenBank/DDBJ databases">
        <title>Genomes of two closely related lineages of the louse Polyplax serrata with different host specificities.</title>
        <authorList>
            <person name="Martinu J."/>
            <person name="Tarabai H."/>
            <person name="Stefka J."/>
            <person name="Hypsa V."/>
        </authorList>
    </citation>
    <scope>NUCLEOTIDE SEQUENCE [LARGE SCALE GENOMIC DNA]</scope>
    <source>
        <strain evidence="2">HR10_N</strain>
    </source>
</reference>
<dbReference type="InterPro" id="IPR011333">
    <property type="entry name" value="SKP1/BTB/POZ_sf"/>
</dbReference>
<dbReference type="GO" id="GO:0009653">
    <property type="term" value="P:anatomical structure morphogenesis"/>
    <property type="evidence" value="ECO:0007669"/>
    <property type="project" value="TreeGrafter"/>
</dbReference>
<organism evidence="2 3">
    <name type="scientific">Polyplax serrata</name>
    <name type="common">Common mouse louse</name>
    <dbReference type="NCBI Taxonomy" id="468196"/>
    <lineage>
        <taxon>Eukaryota</taxon>
        <taxon>Metazoa</taxon>
        <taxon>Ecdysozoa</taxon>
        <taxon>Arthropoda</taxon>
        <taxon>Hexapoda</taxon>
        <taxon>Insecta</taxon>
        <taxon>Pterygota</taxon>
        <taxon>Neoptera</taxon>
        <taxon>Paraneoptera</taxon>
        <taxon>Psocodea</taxon>
        <taxon>Troctomorpha</taxon>
        <taxon>Phthiraptera</taxon>
        <taxon>Anoplura</taxon>
        <taxon>Polyplacidae</taxon>
        <taxon>Polyplax</taxon>
    </lineage>
</organism>
<gene>
    <name evidence="2" type="ORF">RUM43_013738</name>
</gene>
<dbReference type="Gene3D" id="3.30.710.10">
    <property type="entry name" value="Potassium Channel Kv1.1, Chain A"/>
    <property type="match status" value="1"/>
</dbReference>
<dbReference type="GO" id="GO:0005829">
    <property type="term" value="C:cytosol"/>
    <property type="evidence" value="ECO:0007669"/>
    <property type="project" value="TreeGrafter"/>
</dbReference>
<accession>A0AAN8P1E3</accession>
<dbReference type="SUPFAM" id="SSF54695">
    <property type="entry name" value="POZ domain"/>
    <property type="match status" value="1"/>
</dbReference>
<evidence type="ECO:0000313" key="3">
    <source>
        <dbReference type="Proteomes" id="UP001372834"/>
    </source>
</evidence>
<dbReference type="InterPro" id="IPR000210">
    <property type="entry name" value="BTB/POZ_dom"/>
</dbReference>
<dbReference type="PANTHER" id="PTHR23312:SF8">
    <property type="entry name" value="ARMADILLO REPEAT-CONTAINING PROTEIN 5"/>
    <property type="match status" value="1"/>
</dbReference>
<dbReference type="SUPFAM" id="SSF48371">
    <property type="entry name" value="ARM repeat"/>
    <property type="match status" value="1"/>
</dbReference>
<comment type="caution">
    <text evidence="2">The sequence shown here is derived from an EMBL/GenBank/DDBJ whole genome shotgun (WGS) entry which is preliminary data.</text>
</comment>
<dbReference type="InterPro" id="IPR011989">
    <property type="entry name" value="ARM-like"/>
</dbReference>
<protein>
    <recommendedName>
        <fullName evidence="1">BTB domain-containing protein</fullName>
    </recommendedName>
</protein>
<dbReference type="AlphaFoldDB" id="A0AAN8P1E3"/>
<evidence type="ECO:0000313" key="2">
    <source>
        <dbReference type="EMBL" id="KAK6631674.1"/>
    </source>
</evidence>
<proteinExistence type="predicted"/>
<dbReference type="InterPro" id="IPR016024">
    <property type="entry name" value="ARM-type_fold"/>
</dbReference>
<dbReference type="Pfam" id="PF24768">
    <property type="entry name" value="ARM_ARMC5"/>
    <property type="match status" value="1"/>
</dbReference>
<dbReference type="Pfam" id="PF00651">
    <property type="entry name" value="BTB"/>
    <property type="match status" value="1"/>
</dbReference>
<feature type="domain" description="BTB" evidence="1">
    <location>
        <begin position="510"/>
        <end position="579"/>
    </location>
</feature>
<sequence length="686" mass="79012">MLMLKEGLESCDNKKIIIALTKLRKLSKVHKIETETFRLLVELIKQPNEKVLNYSLSILANCCVNEIYRKLYKDFGGLPHLILIIRTVENDSIICRACRLIGNLAGNKELASDICKMDVAVHLLQLTEHREKLSRDTVQMIFRALDKVSTAKEFKNTDWSKDSLTILKSYLISEEKPFVTLAPDREVFLKLIELAKNKDLNIKVLLTLSNLISYQTFSIWSFLEGSKIYEIFADYIQKEQNLNEGILRAFGKLCTLGGIRFKVRESGLLLRLIELCNSTNVETLLNIFYSFQFDIDSMMICSQNPKFTSLLIANISLQQSVQLLTVLSRLDPPVKELVLEENFDVIIKSGKCSEILRNIAKTGQFLKPLLISGKVWQLVKANCVMDDLWTPELTEYFLSQLLCSREKKFVDHVQLAVPFLVKSSQFSLLQKLFLRYNIPETILRRFQENPMDEEILACIIRLFKILIDNYHKPEHFFQDFVGGDPESMDSQNEMSNLEILHNNIENEGTENDVITFELDDGSCVEVNKNLICKSSPFFNSLINGHFQEARQEIIKLRRCTRSGFLLLVNMLQDKIDIIDIKIEIHLELLSLTDRFLLPQLNSLLTDSLHVNATNWPNVYKWYREAGFTKNYSKIGCKVYEFIFLSSENLFCAMKNESCKSTLVNEISHYLSSTFETMSVVGIRPNA</sequence>
<dbReference type="Proteomes" id="UP001372834">
    <property type="component" value="Unassembled WGS sequence"/>
</dbReference>
<evidence type="ECO:0000259" key="1">
    <source>
        <dbReference type="PROSITE" id="PS50097"/>
    </source>
</evidence>
<dbReference type="PANTHER" id="PTHR23312">
    <property type="entry name" value="ARMC5 ARMADILLO REPEAT-CONTAINING -RELATED"/>
    <property type="match status" value="1"/>
</dbReference>
<dbReference type="InterPro" id="IPR055445">
    <property type="entry name" value="ARM_ARMC5"/>
</dbReference>
<dbReference type="Gene3D" id="1.25.10.10">
    <property type="entry name" value="Leucine-rich Repeat Variant"/>
    <property type="match status" value="1"/>
</dbReference>